<dbReference type="Proteomes" id="UP000637578">
    <property type="component" value="Unassembled WGS sequence"/>
</dbReference>
<dbReference type="InterPro" id="IPR029045">
    <property type="entry name" value="ClpP/crotonase-like_dom_sf"/>
</dbReference>
<dbReference type="AlphaFoldDB" id="A0A8J3C9J2"/>
<dbReference type="SUPFAM" id="SSF52096">
    <property type="entry name" value="ClpP/crotonase"/>
    <property type="match status" value="1"/>
</dbReference>
<evidence type="ECO:0000313" key="4">
    <source>
        <dbReference type="Proteomes" id="UP000637578"/>
    </source>
</evidence>
<keyword evidence="4" id="KW-1185">Reference proteome</keyword>
<dbReference type="EMBL" id="BMMK01000015">
    <property type="protein sequence ID" value="GGM60218.1"/>
    <property type="molecule type" value="Genomic_DNA"/>
</dbReference>
<dbReference type="PANTHER" id="PTHR43802">
    <property type="entry name" value="ENOYL-COA HYDRATASE"/>
    <property type="match status" value="1"/>
</dbReference>
<dbReference type="NCBIfam" id="NF006108">
    <property type="entry name" value="PRK08259.1"/>
    <property type="match status" value="1"/>
</dbReference>
<accession>A0A8J3C9J2</accession>
<dbReference type="Gene3D" id="1.10.287.2460">
    <property type="match status" value="1"/>
</dbReference>
<sequence>MHPTNVLLVVTPGARVPIRPVREARAMAVRSERNGPVTTVVLSRPETRNAVDGPTAEQLAEALRAFDADPDAAVAVLWGEGGTFCSGADLKAIGTERGNRVAEDGDGPMGPTRLRLGKPVIAAISGYAVAGGLELALWCDLRVAEEDAVLGVFCRRWGVPLIDGGTVRLPRLIGSSRAMDLVLTGRGVPASEALEMGLVNRVVPTGRARAEAEELATRIAAFPQTCLRHDRLSLLEQEGMTEPAALANELRHGLTSLATDALPGAARFAGGAGRHGDFSLG</sequence>
<dbReference type="PROSITE" id="PS00166">
    <property type="entry name" value="ENOYL_COA_HYDRATASE"/>
    <property type="match status" value="1"/>
</dbReference>
<dbReference type="Pfam" id="PF00378">
    <property type="entry name" value="ECH_1"/>
    <property type="match status" value="1"/>
</dbReference>
<comment type="caution">
    <text evidence="3">The sequence shown here is derived from an EMBL/GenBank/DDBJ whole genome shotgun (WGS) entry which is preliminary data.</text>
</comment>
<evidence type="ECO:0000313" key="3">
    <source>
        <dbReference type="EMBL" id="GGM60218.1"/>
    </source>
</evidence>
<evidence type="ECO:0000256" key="1">
    <source>
        <dbReference type="ARBA" id="ARBA00005254"/>
    </source>
</evidence>
<dbReference type="Gene3D" id="3.90.226.10">
    <property type="entry name" value="2-enoyl-CoA Hydratase, Chain A, domain 1"/>
    <property type="match status" value="1"/>
</dbReference>
<gene>
    <name evidence="3" type="ORF">GCM10012275_34220</name>
</gene>
<dbReference type="InterPro" id="IPR001753">
    <property type="entry name" value="Enoyl-CoA_hydra/iso"/>
</dbReference>
<evidence type="ECO:0000256" key="2">
    <source>
        <dbReference type="RuleBase" id="RU003707"/>
    </source>
</evidence>
<reference evidence="3" key="2">
    <citation type="submission" date="2020-09" db="EMBL/GenBank/DDBJ databases">
        <authorList>
            <person name="Sun Q."/>
            <person name="Zhou Y."/>
        </authorList>
    </citation>
    <scope>NUCLEOTIDE SEQUENCE</scope>
    <source>
        <strain evidence="3">CGMCC 4.5737</strain>
    </source>
</reference>
<proteinExistence type="inferred from homology"/>
<protein>
    <submittedName>
        <fullName evidence="3">Putative enoyl-coa hydratase/isomerase</fullName>
    </submittedName>
</protein>
<reference evidence="3" key="1">
    <citation type="journal article" date="2014" name="Int. J. Syst. Evol. Microbiol.">
        <title>Complete genome sequence of Corynebacterium casei LMG S-19264T (=DSM 44701T), isolated from a smear-ripened cheese.</title>
        <authorList>
            <consortium name="US DOE Joint Genome Institute (JGI-PGF)"/>
            <person name="Walter F."/>
            <person name="Albersmeier A."/>
            <person name="Kalinowski J."/>
            <person name="Ruckert C."/>
        </authorList>
    </citation>
    <scope>NUCLEOTIDE SEQUENCE</scope>
    <source>
        <strain evidence="3">CGMCC 4.5737</strain>
    </source>
</reference>
<dbReference type="GO" id="GO:0003824">
    <property type="term" value="F:catalytic activity"/>
    <property type="evidence" value="ECO:0007669"/>
    <property type="project" value="InterPro"/>
</dbReference>
<organism evidence="3 4">
    <name type="scientific">Longimycelium tulufanense</name>
    <dbReference type="NCBI Taxonomy" id="907463"/>
    <lineage>
        <taxon>Bacteria</taxon>
        <taxon>Bacillati</taxon>
        <taxon>Actinomycetota</taxon>
        <taxon>Actinomycetes</taxon>
        <taxon>Pseudonocardiales</taxon>
        <taxon>Pseudonocardiaceae</taxon>
        <taxon>Longimycelium</taxon>
    </lineage>
</organism>
<dbReference type="InterPro" id="IPR018376">
    <property type="entry name" value="Enoyl-CoA_hyd/isom_CS"/>
</dbReference>
<dbReference type="CDD" id="cd06558">
    <property type="entry name" value="crotonase-like"/>
    <property type="match status" value="1"/>
</dbReference>
<name>A0A8J3C9J2_9PSEU</name>
<dbReference type="PANTHER" id="PTHR43802:SF1">
    <property type="entry name" value="IP11341P-RELATED"/>
    <property type="match status" value="1"/>
</dbReference>
<comment type="similarity">
    <text evidence="1 2">Belongs to the enoyl-CoA hydratase/isomerase family.</text>
</comment>